<feature type="region of interest" description="Disordered" evidence="1">
    <location>
        <begin position="76"/>
        <end position="111"/>
    </location>
</feature>
<keyword evidence="2" id="KW-1133">Transmembrane helix</keyword>
<comment type="caution">
    <text evidence="3">The sequence shown here is derived from an EMBL/GenBank/DDBJ whole genome shotgun (WGS) entry which is preliminary data.</text>
</comment>
<evidence type="ECO:0000313" key="4">
    <source>
        <dbReference type="Proteomes" id="UP000037747"/>
    </source>
</evidence>
<feature type="transmembrane region" description="Helical" evidence="2">
    <location>
        <begin position="20"/>
        <end position="48"/>
    </location>
</feature>
<keyword evidence="2" id="KW-0812">Transmembrane</keyword>
<dbReference type="InterPro" id="IPR058379">
    <property type="entry name" value="DUF8066"/>
</dbReference>
<evidence type="ECO:0000313" key="3">
    <source>
        <dbReference type="EMBL" id="KOX97240.1"/>
    </source>
</evidence>
<dbReference type="OrthoDB" id="330254at2157"/>
<dbReference type="Pfam" id="PF26262">
    <property type="entry name" value="DUF8066"/>
    <property type="match status" value="1"/>
</dbReference>
<dbReference type="PATRIC" id="fig|1705389.3.peg.3470"/>
<proteinExistence type="predicted"/>
<dbReference type="Proteomes" id="UP000037747">
    <property type="component" value="Unassembled WGS sequence"/>
</dbReference>
<dbReference type="RefSeq" id="WP_053771415.1">
    <property type="nucleotide sequence ID" value="NZ_LIST01000002.1"/>
</dbReference>
<accession>A0A0N0UAS8</accession>
<gene>
    <name evidence="3" type="ORF">AMR74_07405</name>
</gene>
<keyword evidence="4" id="KW-1185">Reference proteome</keyword>
<keyword evidence="2" id="KW-0472">Membrane</keyword>
<evidence type="ECO:0000256" key="2">
    <source>
        <dbReference type="SAM" id="Phobius"/>
    </source>
</evidence>
<evidence type="ECO:0000256" key="1">
    <source>
        <dbReference type="SAM" id="MobiDB-lite"/>
    </source>
</evidence>
<protein>
    <submittedName>
        <fullName evidence="3">Uncharacterized protein</fullName>
    </submittedName>
</protein>
<dbReference type="EMBL" id="LIST01000002">
    <property type="protein sequence ID" value="KOX97240.1"/>
    <property type="molecule type" value="Genomic_DNA"/>
</dbReference>
<reference evidence="3 4" key="1">
    <citation type="submission" date="2015-08" db="EMBL/GenBank/DDBJ databases">
        <title>Genomes of Isolates from Cabo Rojo, PR.</title>
        <authorList>
            <person name="Sanchez-Nieves R.L."/>
            <person name="Montalvo-Rodriguez R."/>
        </authorList>
    </citation>
    <scope>NUCLEOTIDE SEQUENCE [LARGE SCALE GENOMIC DNA]</scope>
    <source>
        <strain evidence="3 4">5</strain>
    </source>
</reference>
<sequence length="111" mass="11911">MPHDPLSPSEALRTRAGTVLGAVSLFVFVYSLLIVGQILLGVIAVAVLSVGPYLSYRVFAALDSLADAAQRIAAAREREADDGGSRFDRPVDRGDSASRKPSAERPTERER</sequence>
<dbReference type="AlphaFoldDB" id="A0A0N0UAS8"/>
<name>A0A0N0UAS8_9EURY</name>
<organism evidence="3 4">
    <name type="scientific">Halorubrum tropicale</name>
    <dbReference type="NCBI Taxonomy" id="1765655"/>
    <lineage>
        <taxon>Archaea</taxon>
        <taxon>Methanobacteriati</taxon>
        <taxon>Methanobacteriota</taxon>
        <taxon>Stenosarchaea group</taxon>
        <taxon>Halobacteria</taxon>
        <taxon>Halobacteriales</taxon>
        <taxon>Haloferacaceae</taxon>
        <taxon>Halorubrum</taxon>
    </lineage>
</organism>